<dbReference type="Proteomes" id="UP001302349">
    <property type="component" value="Chromosome"/>
</dbReference>
<feature type="signal peptide" evidence="1">
    <location>
        <begin position="1"/>
        <end position="19"/>
    </location>
</feature>
<keyword evidence="1" id="KW-0732">Signal</keyword>
<dbReference type="RefSeq" id="WP_317488392.1">
    <property type="nucleotide sequence ID" value="NZ_CP136051.1"/>
</dbReference>
<accession>A0ABZ0IMD1</accession>
<protein>
    <submittedName>
        <fullName evidence="2">Uncharacterized protein</fullName>
    </submittedName>
</protein>
<evidence type="ECO:0000313" key="2">
    <source>
        <dbReference type="EMBL" id="WOK05634.1"/>
    </source>
</evidence>
<evidence type="ECO:0000313" key="3">
    <source>
        <dbReference type="Proteomes" id="UP001302349"/>
    </source>
</evidence>
<name>A0ABZ0IMD1_9BACT</name>
<sequence>MKRLAFIFLVAVSCKTAHVSLQQDFATSAESYEVQGKNGWQVNQVINFGPYETSKIDRSMTFSYLVPFLVDFSGGKESLAFNIVNKEAGAGVNFLGDSRLKDNHLSLAKGYFQIPLKQKDVFAGAIYFSQPGLQRFDFLLLNPNNQQLTAKCQGVVLDEKGDEYFTIKGITKLQGSKIPQTQAFGYEFLQGDKVVGAVETLNKGRVWFDTSLSERDRLLLSSLATGLLVRNNLQEEVENL</sequence>
<reference evidence="2 3" key="1">
    <citation type="journal article" date="2023" name="Microbiol. Resour. Announc.">
        <title>Complete Genome Sequence of Imperialibacter roseus strain P4T.</title>
        <authorList>
            <person name="Tizabi D.R."/>
            <person name="Bachvaroff T."/>
            <person name="Hill R.T."/>
        </authorList>
    </citation>
    <scope>NUCLEOTIDE SEQUENCE [LARGE SCALE GENOMIC DNA]</scope>
    <source>
        <strain evidence="2 3">P4T</strain>
    </source>
</reference>
<proteinExistence type="predicted"/>
<evidence type="ECO:0000256" key="1">
    <source>
        <dbReference type="SAM" id="SignalP"/>
    </source>
</evidence>
<dbReference type="EMBL" id="CP136051">
    <property type="protein sequence ID" value="WOK05634.1"/>
    <property type="molecule type" value="Genomic_DNA"/>
</dbReference>
<gene>
    <name evidence="2" type="ORF">RT717_21395</name>
</gene>
<keyword evidence="3" id="KW-1185">Reference proteome</keyword>
<feature type="chain" id="PRO_5047077865" evidence="1">
    <location>
        <begin position="20"/>
        <end position="240"/>
    </location>
</feature>
<organism evidence="2 3">
    <name type="scientific">Imperialibacter roseus</name>
    <dbReference type="NCBI Taxonomy" id="1324217"/>
    <lineage>
        <taxon>Bacteria</taxon>
        <taxon>Pseudomonadati</taxon>
        <taxon>Bacteroidota</taxon>
        <taxon>Cytophagia</taxon>
        <taxon>Cytophagales</taxon>
        <taxon>Flammeovirgaceae</taxon>
        <taxon>Imperialibacter</taxon>
    </lineage>
</organism>